<sequence>MERTLAAAMSAARPVLVSDSAAVDAADFRSLAARLTAEQLLHAKLAARIRIDSPSAEQFERFSETRFDLVLNQQVTEIAIDHPLVRLAASDSPEQWLAARQLKLEIWWCQPLEVPLAAAVLAELSALINNPVQVFCAARAAALDKPLWGLRHSIEGPMLSGYRRF</sequence>
<dbReference type="EMBL" id="JPER01000001">
    <property type="protein sequence ID" value="KFZ31490.1"/>
    <property type="molecule type" value="Genomic_DNA"/>
</dbReference>
<comment type="caution">
    <text evidence="1">The sequence shown here is derived from an EMBL/GenBank/DDBJ whole genome shotgun (WGS) entry which is preliminary data.</text>
</comment>
<protein>
    <submittedName>
        <fullName evidence="1">Uncharacterized protein</fullName>
    </submittedName>
</protein>
<dbReference type="eggNOG" id="COG4961">
    <property type="taxonomic scope" value="Bacteria"/>
</dbReference>
<dbReference type="AlphaFoldDB" id="A0A094IUY2"/>
<proteinExistence type="predicted"/>
<reference evidence="1 2" key="1">
    <citation type="submission" date="2014-06" db="EMBL/GenBank/DDBJ databases">
        <title>The draft genome sequence of Idiomarina salinarum ISL-52.</title>
        <authorList>
            <person name="Du J."/>
            <person name="Shao Z."/>
        </authorList>
    </citation>
    <scope>NUCLEOTIDE SEQUENCE [LARGE SCALE GENOMIC DNA]</scope>
    <source>
        <strain evidence="1 2">ISL-52</strain>
    </source>
</reference>
<gene>
    <name evidence="1" type="ORF">IDSA_01885</name>
</gene>
<evidence type="ECO:0000313" key="2">
    <source>
        <dbReference type="Proteomes" id="UP000054363"/>
    </source>
</evidence>
<dbReference type="Proteomes" id="UP000054363">
    <property type="component" value="Unassembled WGS sequence"/>
</dbReference>
<accession>A0A094IUY2</accession>
<organism evidence="1 2">
    <name type="scientific">Pseudidiomarina salinarum</name>
    <dbReference type="NCBI Taxonomy" id="435908"/>
    <lineage>
        <taxon>Bacteria</taxon>
        <taxon>Pseudomonadati</taxon>
        <taxon>Pseudomonadota</taxon>
        <taxon>Gammaproteobacteria</taxon>
        <taxon>Alteromonadales</taxon>
        <taxon>Idiomarinaceae</taxon>
        <taxon>Pseudidiomarina</taxon>
    </lineage>
</organism>
<keyword evidence="2" id="KW-1185">Reference proteome</keyword>
<evidence type="ECO:0000313" key="1">
    <source>
        <dbReference type="EMBL" id="KFZ31490.1"/>
    </source>
</evidence>
<name>A0A094IUY2_9GAMM</name>
<dbReference type="STRING" id="435908.IDSA_01885"/>